<evidence type="ECO:0000313" key="3">
    <source>
        <dbReference type="Proteomes" id="UP000290870"/>
    </source>
</evidence>
<dbReference type="RefSeq" id="WP_128987594.1">
    <property type="nucleotide sequence ID" value="NZ_PDJZ01000025.1"/>
</dbReference>
<dbReference type="PANTHER" id="PTHR33525:SF4">
    <property type="entry name" value="CYCLIC DI-GMP PHOSPHODIESTERASE CDGJ"/>
    <property type="match status" value="1"/>
</dbReference>
<protein>
    <recommendedName>
        <fullName evidence="1">HDOD domain-containing protein</fullName>
    </recommendedName>
</protein>
<comment type="caution">
    <text evidence="2">The sequence shown here is derived from an EMBL/GenBank/DDBJ whole genome shotgun (WGS) entry which is preliminary data.</text>
</comment>
<sequence>MTNIEKIVTKIPNLSKVVLKLENLKKIDSFELVELIEVLQENQLAVSKIMKMANSKFFGFSNSIDSLHNAVSLYGFNFTISVAISEIINNTLIPNLDMYHSNKNDFFSLNEQSLKLMFLWLKKEELSLKEELIIPCLINKLGMFLTIDLIKPENQKVFIDEIKKNPLDISSIEKKIIGYTSFEITSIILEKWNFDIKTINIIKNIDNINSKQSAILNVLSKIFNPLTPFTKESIMEGLKLADYYDLDVSSLKESIEEFFILLKNK</sequence>
<dbReference type="OrthoDB" id="9803649at2"/>
<dbReference type="Gene3D" id="1.10.3210.10">
    <property type="entry name" value="Hypothetical protein af1432"/>
    <property type="match status" value="1"/>
</dbReference>
<accession>A0A4Q0ZGW5</accession>
<gene>
    <name evidence="2" type="ORF">CRU90_12425</name>
</gene>
<dbReference type="PROSITE" id="PS51833">
    <property type="entry name" value="HDOD"/>
    <property type="match status" value="1"/>
</dbReference>
<dbReference type="PANTHER" id="PTHR33525">
    <property type="match status" value="1"/>
</dbReference>
<dbReference type="SUPFAM" id="SSF109604">
    <property type="entry name" value="HD-domain/PDEase-like"/>
    <property type="match status" value="1"/>
</dbReference>
<reference evidence="2 3" key="1">
    <citation type="submission" date="2017-10" db="EMBL/GenBank/DDBJ databases">
        <title>Genomics of the genus Arcobacter.</title>
        <authorList>
            <person name="Perez-Cataluna A."/>
            <person name="Figueras M.J."/>
        </authorList>
    </citation>
    <scope>NUCLEOTIDE SEQUENCE [LARGE SCALE GENOMIC DNA]</scope>
    <source>
        <strain evidence="2 3">F26</strain>
    </source>
</reference>
<dbReference type="Pfam" id="PF08668">
    <property type="entry name" value="HDOD"/>
    <property type="match status" value="1"/>
</dbReference>
<dbReference type="InterPro" id="IPR013976">
    <property type="entry name" value="HDOD"/>
</dbReference>
<evidence type="ECO:0000259" key="1">
    <source>
        <dbReference type="PROSITE" id="PS51833"/>
    </source>
</evidence>
<name>A0A4Q0ZGW5_9BACT</name>
<dbReference type="Proteomes" id="UP000290870">
    <property type="component" value="Unassembled WGS sequence"/>
</dbReference>
<organism evidence="2 3">
    <name type="scientific">Arcobacter cloacae</name>
    <dbReference type="NCBI Taxonomy" id="1054034"/>
    <lineage>
        <taxon>Bacteria</taxon>
        <taxon>Pseudomonadati</taxon>
        <taxon>Campylobacterota</taxon>
        <taxon>Epsilonproteobacteria</taxon>
        <taxon>Campylobacterales</taxon>
        <taxon>Arcobacteraceae</taxon>
        <taxon>Arcobacter</taxon>
    </lineage>
</organism>
<evidence type="ECO:0000313" key="2">
    <source>
        <dbReference type="EMBL" id="RXJ82848.1"/>
    </source>
</evidence>
<dbReference type="EMBL" id="PDJZ01000025">
    <property type="protein sequence ID" value="RXJ82848.1"/>
    <property type="molecule type" value="Genomic_DNA"/>
</dbReference>
<feature type="domain" description="HDOD" evidence="1">
    <location>
        <begin position="11"/>
        <end position="208"/>
    </location>
</feature>
<dbReference type="InterPro" id="IPR052340">
    <property type="entry name" value="RNase_Y/CdgJ"/>
</dbReference>
<proteinExistence type="predicted"/>
<dbReference type="AlphaFoldDB" id="A0A4Q0ZGW5"/>